<comment type="caution">
    <text evidence="2">The sequence shown here is derived from an EMBL/GenBank/DDBJ whole genome shotgun (WGS) entry which is preliminary data.</text>
</comment>
<dbReference type="SUPFAM" id="SSF53335">
    <property type="entry name" value="S-adenosyl-L-methionine-dependent methyltransferases"/>
    <property type="match status" value="1"/>
</dbReference>
<evidence type="ECO:0000259" key="1">
    <source>
        <dbReference type="Pfam" id="PF08241"/>
    </source>
</evidence>
<dbReference type="Proteomes" id="UP001156664">
    <property type="component" value="Unassembled WGS sequence"/>
</dbReference>
<dbReference type="GO" id="GO:0008168">
    <property type="term" value="F:methyltransferase activity"/>
    <property type="evidence" value="ECO:0007669"/>
    <property type="project" value="UniProtKB-KW"/>
</dbReference>
<feature type="domain" description="Methyltransferase type 11" evidence="1">
    <location>
        <begin position="47"/>
        <end position="143"/>
    </location>
</feature>
<keyword evidence="2" id="KW-0808">Transferase</keyword>
<dbReference type="EMBL" id="BSOJ01000010">
    <property type="protein sequence ID" value="GLR25991.1"/>
    <property type="molecule type" value="Genomic_DNA"/>
</dbReference>
<accession>A0ABQ5YRT1</accession>
<keyword evidence="3" id="KW-1185">Reference proteome</keyword>
<dbReference type="RefSeq" id="WP_284280455.1">
    <property type="nucleotide sequence ID" value="NZ_BSOJ01000010.1"/>
</dbReference>
<sequence>MKQSEMPEQQFGARAQAYLQSTVHSQGKDLEEISHSAGRRSPGLHALDLGCGAGHVAFAMAGAGLSVSALDPSEGMLEVVKQTAEQRGYARFSTHLGQAENLPFDDGSFEWVISRFSAHHWNNVPKGMQEASRVLKDGGEIWIVDAMADENPLYDTTLQTVEMLRDPSHVRNYRQSEWTTMLNAAGFQVVDSTAWTLRMEFASWTTRMNTPELRCRAIECVWARSSEEVRQHFDVLADGSFLLPVGLIKAIKAVTA</sequence>
<dbReference type="Gene3D" id="3.40.50.150">
    <property type="entry name" value="Vaccinia Virus protein VP39"/>
    <property type="match status" value="1"/>
</dbReference>
<organism evidence="2 3">
    <name type="scientific">Limnobacter litoralis</name>
    <dbReference type="NCBI Taxonomy" id="481366"/>
    <lineage>
        <taxon>Bacteria</taxon>
        <taxon>Pseudomonadati</taxon>
        <taxon>Pseudomonadota</taxon>
        <taxon>Betaproteobacteria</taxon>
        <taxon>Burkholderiales</taxon>
        <taxon>Burkholderiaceae</taxon>
        <taxon>Limnobacter</taxon>
    </lineage>
</organism>
<reference evidence="3" key="1">
    <citation type="journal article" date="2019" name="Int. J. Syst. Evol. Microbiol.">
        <title>The Global Catalogue of Microorganisms (GCM) 10K type strain sequencing project: providing services to taxonomists for standard genome sequencing and annotation.</title>
        <authorList>
            <consortium name="The Broad Institute Genomics Platform"/>
            <consortium name="The Broad Institute Genome Sequencing Center for Infectious Disease"/>
            <person name="Wu L."/>
            <person name="Ma J."/>
        </authorList>
    </citation>
    <scope>NUCLEOTIDE SEQUENCE [LARGE SCALE GENOMIC DNA]</scope>
    <source>
        <strain evidence="3">NBRC 105857</strain>
    </source>
</reference>
<evidence type="ECO:0000313" key="2">
    <source>
        <dbReference type="EMBL" id="GLR25991.1"/>
    </source>
</evidence>
<dbReference type="PANTHER" id="PTHR43591:SF110">
    <property type="entry name" value="RHODANESE DOMAIN-CONTAINING PROTEIN"/>
    <property type="match status" value="1"/>
</dbReference>
<evidence type="ECO:0000313" key="3">
    <source>
        <dbReference type="Proteomes" id="UP001156664"/>
    </source>
</evidence>
<dbReference type="InterPro" id="IPR029063">
    <property type="entry name" value="SAM-dependent_MTases_sf"/>
</dbReference>
<gene>
    <name evidence="2" type="ORF">GCM10007875_10790</name>
</gene>
<name>A0ABQ5YRT1_9BURK</name>
<dbReference type="CDD" id="cd02440">
    <property type="entry name" value="AdoMet_MTases"/>
    <property type="match status" value="1"/>
</dbReference>
<keyword evidence="2" id="KW-0489">Methyltransferase</keyword>
<dbReference type="PANTHER" id="PTHR43591">
    <property type="entry name" value="METHYLTRANSFERASE"/>
    <property type="match status" value="1"/>
</dbReference>
<proteinExistence type="predicted"/>
<dbReference type="GO" id="GO:0032259">
    <property type="term" value="P:methylation"/>
    <property type="evidence" value="ECO:0007669"/>
    <property type="project" value="UniProtKB-KW"/>
</dbReference>
<protein>
    <submittedName>
        <fullName evidence="2">SAM-dependent methyltransferase</fullName>
    </submittedName>
</protein>
<dbReference type="InterPro" id="IPR013216">
    <property type="entry name" value="Methyltransf_11"/>
</dbReference>
<dbReference type="Pfam" id="PF08241">
    <property type="entry name" value="Methyltransf_11"/>
    <property type="match status" value="1"/>
</dbReference>